<feature type="signal peptide" evidence="1">
    <location>
        <begin position="1"/>
        <end position="23"/>
    </location>
</feature>
<evidence type="ECO:0000313" key="3">
    <source>
        <dbReference type="EMBL" id="MFC6997074.1"/>
    </source>
</evidence>
<comment type="caution">
    <text evidence="3">The sequence shown here is derived from an EMBL/GenBank/DDBJ whole genome shotgun (WGS) entry which is preliminary data.</text>
</comment>
<protein>
    <submittedName>
        <fullName evidence="3">SusE domain-containing protein</fullName>
    </submittedName>
</protein>
<evidence type="ECO:0000259" key="2">
    <source>
        <dbReference type="Pfam" id="PF14292"/>
    </source>
</evidence>
<name>A0ABW2DL59_9BACT</name>
<organism evidence="3 4">
    <name type="scientific">Rufibacter roseus</name>
    <dbReference type="NCBI Taxonomy" id="1567108"/>
    <lineage>
        <taxon>Bacteria</taxon>
        <taxon>Pseudomonadati</taxon>
        <taxon>Bacteroidota</taxon>
        <taxon>Cytophagia</taxon>
        <taxon>Cytophagales</taxon>
        <taxon>Hymenobacteraceae</taxon>
        <taxon>Rufibacter</taxon>
    </lineage>
</organism>
<dbReference type="EMBL" id="JBHSYQ010000003">
    <property type="protein sequence ID" value="MFC6997074.1"/>
    <property type="molecule type" value="Genomic_DNA"/>
</dbReference>
<keyword evidence="1" id="KW-0732">Signal</keyword>
<sequence>MRINKIKYFLSMALAFFCLLSCEKEYVFTDELSAPTTLNGPVDNYFVKIEPSSSASLNLSWEPGKAKDGGLVLYEVIFDEEGGDFSQPVLTFLSDNKGVSPQLTLSHKNLNKIANAAGIQALTTGKVKWTVAASKGANVAKTTMFRTLSLERPMGFAEIPTEVYLTGTATEGGTEISNSLPLKMIEEGVFEIYTSLKPGSYQLINKKDASATKFFIENNIIKEGDQGTDVTGSEKVYRLTFDFNSATSTAVEIKAMEIYMSAYNTTIGSLQYAGNSTWTASQVPVVFYPFSWGRDERYKFKITTSEGVEYWGSQNVNNVTPVGAPASYFYLIPVTSAQWDNTYKFNPAADNNKVNVEVSFKANGNYTHKVTTL</sequence>
<keyword evidence="4" id="KW-1185">Reference proteome</keyword>
<gene>
    <name evidence="3" type="ORF">ACFQHR_05520</name>
</gene>
<dbReference type="RefSeq" id="WP_066615134.1">
    <property type="nucleotide sequence ID" value="NZ_JBHSYQ010000003.1"/>
</dbReference>
<evidence type="ECO:0000256" key="1">
    <source>
        <dbReference type="SAM" id="SignalP"/>
    </source>
</evidence>
<dbReference type="InterPro" id="IPR025970">
    <property type="entry name" value="SusE"/>
</dbReference>
<proteinExistence type="predicted"/>
<accession>A0ABW2DL59</accession>
<evidence type="ECO:0000313" key="4">
    <source>
        <dbReference type="Proteomes" id="UP001596405"/>
    </source>
</evidence>
<dbReference type="Pfam" id="PF14292">
    <property type="entry name" value="SusE"/>
    <property type="match status" value="1"/>
</dbReference>
<feature type="chain" id="PRO_5045693114" evidence="1">
    <location>
        <begin position="24"/>
        <end position="373"/>
    </location>
</feature>
<feature type="domain" description="SusE outer membrane protein" evidence="2">
    <location>
        <begin position="24"/>
        <end position="131"/>
    </location>
</feature>
<dbReference type="Proteomes" id="UP001596405">
    <property type="component" value="Unassembled WGS sequence"/>
</dbReference>
<reference evidence="4" key="1">
    <citation type="journal article" date="2019" name="Int. J. Syst. Evol. Microbiol.">
        <title>The Global Catalogue of Microorganisms (GCM) 10K type strain sequencing project: providing services to taxonomists for standard genome sequencing and annotation.</title>
        <authorList>
            <consortium name="The Broad Institute Genomics Platform"/>
            <consortium name="The Broad Institute Genome Sequencing Center for Infectious Disease"/>
            <person name="Wu L."/>
            <person name="Ma J."/>
        </authorList>
    </citation>
    <scope>NUCLEOTIDE SEQUENCE [LARGE SCALE GENOMIC DNA]</scope>
    <source>
        <strain evidence="4">CGMCC 4.7393</strain>
    </source>
</reference>